<organism evidence="2 3">
    <name type="scientific">Puccinia coronata f. sp. avenae</name>
    <dbReference type="NCBI Taxonomy" id="200324"/>
    <lineage>
        <taxon>Eukaryota</taxon>
        <taxon>Fungi</taxon>
        <taxon>Dikarya</taxon>
        <taxon>Basidiomycota</taxon>
        <taxon>Pucciniomycotina</taxon>
        <taxon>Pucciniomycetes</taxon>
        <taxon>Pucciniales</taxon>
        <taxon>Pucciniaceae</taxon>
        <taxon>Puccinia</taxon>
    </lineage>
</organism>
<evidence type="ECO:0000313" key="3">
    <source>
        <dbReference type="Proteomes" id="UP000235392"/>
    </source>
</evidence>
<dbReference type="EMBL" id="PGCI01001494">
    <property type="protein sequence ID" value="PLW04671.1"/>
    <property type="molecule type" value="Genomic_DNA"/>
</dbReference>
<name>A0A2N5RUL7_9BASI</name>
<feature type="region of interest" description="Disordered" evidence="1">
    <location>
        <begin position="315"/>
        <end position="356"/>
    </location>
</feature>
<proteinExistence type="predicted"/>
<reference evidence="2 3" key="1">
    <citation type="submission" date="2017-11" db="EMBL/GenBank/DDBJ databases">
        <title>De novo assembly and phasing of dikaryotic genomes from two isolates of Puccinia coronata f. sp. avenae, the causal agent of oat crown rust.</title>
        <authorList>
            <person name="Miller M.E."/>
            <person name="Zhang Y."/>
            <person name="Omidvar V."/>
            <person name="Sperschneider J."/>
            <person name="Schwessinger B."/>
            <person name="Raley C."/>
            <person name="Palmer J.M."/>
            <person name="Garnica D."/>
            <person name="Upadhyaya N."/>
            <person name="Rathjen J."/>
            <person name="Taylor J.M."/>
            <person name="Park R.F."/>
            <person name="Dodds P.N."/>
            <person name="Hirsch C.D."/>
            <person name="Kianian S.F."/>
            <person name="Figueroa M."/>
        </authorList>
    </citation>
    <scope>NUCLEOTIDE SEQUENCE [LARGE SCALE GENOMIC DNA]</scope>
    <source>
        <strain evidence="2">12SD80</strain>
    </source>
</reference>
<evidence type="ECO:0000256" key="1">
    <source>
        <dbReference type="SAM" id="MobiDB-lite"/>
    </source>
</evidence>
<accession>A0A2N5RUL7</accession>
<gene>
    <name evidence="2" type="ORF">PCASD_25889</name>
</gene>
<sequence>MATAPIRISFFGIFPNFTIARSPPHSQRRTHRSLMLSPCYSALITSKFGQAACELSDDARAKTMKVLVVYDVLSKTLADISKDQPSIVINFELPRAVEDYIHSRRSSAKGSNQDAALTNLVNAGSEIDTIKSIKGFYQSVGASFPDQQRRSVAARWWQWRWRWASQHHVTDGGPEQVDQSQGATQPSIGRINPTHCHLDRPSACKTTVIGIACDSTGSWLPTAASLPPCRSCPCPAPPHSNREAMQPHSFPTAPPPPTLSCSPPLSPLSCHKPVCLPDLGTCQPCSSATSPPLVEKSLAMMKERMAMRGFLKNPVTLSMNSNPSAKQSHGGPGSGGDHSHGGDRPPSCSLKRSSDYDGRDSMNLQALQFLYSHHERAIKKQVDFDLHAVFLMQEFRPTDHIENIIRMIHECFTNQHPPQNALQQQLVDAATLVQNRINTFHTHSSSHTSNGQQASTIAEKAVQYLAAEGSTSVNESITMENNPIVA</sequence>
<dbReference type="Proteomes" id="UP000235392">
    <property type="component" value="Unassembled WGS sequence"/>
</dbReference>
<evidence type="ECO:0000313" key="2">
    <source>
        <dbReference type="EMBL" id="PLW04671.1"/>
    </source>
</evidence>
<feature type="non-terminal residue" evidence="2">
    <location>
        <position position="486"/>
    </location>
</feature>
<protein>
    <submittedName>
        <fullName evidence="2">Uncharacterized protein</fullName>
    </submittedName>
</protein>
<comment type="caution">
    <text evidence="2">The sequence shown here is derived from an EMBL/GenBank/DDBJ whole genome shotgun (WGS) entry which is preliminary data.</text>
</comment>
<feature type="compositionally biased region" description="Polar residues" evidence="1">
    <location>
        <begin position="315"/>
        <end position="327"/>
    </location>
</feature>
<dbReference type="AlphaFoldDB" id="A0A2N5RUL7"/>